<dbReference type="Proteomes" id="UP000251617">
    <property type="component" value="Chromosome"/>
</dbReference>
<evidence type="ECO:0000313" key="2">
    <source>
        <dbReference type="Proteomes" id="UP000251617"/>
    </source>
</evidence>
<dbReference type="RefSeq" id="WP_112897822.1">
    <property type="nucleotide sequence ID" value="NZ_CP030750.1"/>
</dbReference>
<name>A0AAD0PDL5_PSEPU</name>
<organism evidence="1 2">
    <name type="scientific">Pseudomonas putida</name>
    <name type="common">Arthrobacter siderocapsulatus</name>
    <dbReference type="NCBI Taxonomy" id="303"/>
    <lineage>
        <taxon>Bacteria</taxon>
        <taxon>Pseudomonadati</taxon>
        <taxon>Pseudomonadota</taxon>
        <taxon>Gammaproteobacteria</taxon>
        <taxon>Pseudomonadales</taxon>
        <taxon>Pseudomonadaceae</taxon>
        <taxon>Pseudomonas</taxon>
    </lineage>
</organism>
<accession>A0AAD0PDL5</accession>
<dbReference type="AlphaFoldDB" id="A0AAD0PDL5"/>
<proteinExistence type="predicted"/>
<protein>
    <submittedName>
        <fullName evidence="1">Uncharacterized protein</fullName>
    </submittedName>
</protein>
<gene>
    <name evidence="1" type="ORF">C1S65_09110</name>
</gene>
<sequence>MNDERYEKLKELHGKGKLKLKDSAEQVHSKSKLLTKTVGLLKFHENLMVFNNYLCNPANDHNHTQNIIPTLRNYIVKRSDVSESIREEYLTQIFNHIELHNKILKIRIELKHQTINVFSNELLMKKYETFFVDDEGKKRANLDLIKEALHQQLEEKNGGKPIITSITFFEYSRSKDKPSTKALVKLSYRDLIFNNYGLNVEFSNGESRKIDLYKDAIYYKDLAHGVDGKLGTYEIYKGEKSVPDSPEAKEDAKEEIINQIINDKENPNDEPIN</sequence>
<evidence type="ECO:0000313" key="1">
    <source>
        <dbReference type="EMBL" id="AXA24261.1"/>
    </source>
</evidence>
<dbReference type="EMBL" id="CP030750">
    <property type="protein sequence ID" value="AXA24261.1"/>
    <property type="molecule type" value="Genomic_DNA"/>
</dbReference>
<reference evidence="1 2" key="1">
    <citation type="submission" date="2018-06" db="EMBL/GenBank/DDBJ databases">
        <title>The genome of Pseudomonas putida NX-1, a lignin degrader.</title>
        <authorList>
            <person name="Xu Z."/>
        </authorList>
    </citation>
    <scope>NUCLEOTIDE SEQUENCE [LARGE SCALE GENOMIC DNA]</scope>
    <source>
        <strain evidence="1 2">NX-1</strain>
    </source>
</reference>